<evidence type="ECO:0000313" key="7">
    <source>
        <dbReference type="Proteomes" id="UP000198992"/>
    </source>
</evidence>
<evidence type="ECO:0000256" key="4">
    <source>
        <dbReference type="SAM" id="SignalP"/>
    </source>
</evidence>
<feature type="signal peptide" evidence="4">
    <location>
        <begin position="1"/>
        <end position="23"/>
    </location>
</feature>
<proteinExistence type="inferred from homology"/>
<keyword evidence="2 4" id="KW-0732">Signal</keyword>
<gene>
    <name evidence="6" type="ORF">SAMN05444164_8479</name>
</gene>
<dbReference type="EMBL" id="FNTH01000001">
    <property type="protein sequence ID" value="SEE52881.1"/>
    <property type="molecule type" value="Genomic_DNA"/>
</dbReference>
<keyword evidence="3" id="KW-0029">Amino-acid transport</keyword>
<evidence type="ECO:0000256" key="1">
    <source>
        <dbReference type="ARBA" id="ARBA00010062"/>
    </source>
</evidence>
<keyword evidence="3" id="KW-0813">Transport</keyword>
<dbReference type="PANTHER" id="PTHR30483">
    <property type="entry name" value="LEUCINE-SPECIFIC-BINDING PROTEIN"/>
    <property type="match status" value="1"/>
</dbReference>
<organism evidence="6 7">
    <name type="scientific">Bradyrhizobium erythrophlei</name>
    <dbReference type="NCBI Taxonomy" id="1437360"/>
    <lineage>
        <taxon>Bacteria</taxon>
        <taxon>Pseudomonadati</taxon>
        <taxon>Pseudomonadota</taxon>
        <taxon>Alphaproteobacteria</taxon>
        <taxon>Hyphomicrobiales</taxon>
        <taxon>Nitrobacteraceae</taxon>
        <taxon>Bradyrhizobium</taxon>
    </lineage>
</organism>
<dbReference type="Pfam" id="PF13458">
    <property type="entry name" value="Peripla_BP_6"/>
    <property type="match status" value="1"/>
</dbReference>
<evidence type="ECO:0000313" key="6">
    <source>
        <dbReference type="EMBL" id="SEE52881.1"/>
    </source>
</evidence>
<feature type="domain" description="Leucine-binding protein" evidence="5">
    <location>
        <begin position="25"/>
        <end position="339"/>
    </location>
</feature>
<dbReference type="GO" id="GO:0006865">
    <property type="term" value="P:amino acid transport"/>
    <property type="evidence" value="ECO:0007669"/>
    <property type="project" value="UniProtKB-KW"/>
</dbReference>
<dbReference type="SUPFAM" id="SSF53822">
    <property type="entry name" value="Periplasmic binding protein-like I"/>
    <property type="match status" value="1"/>
</dbReference>
<dbReference type="RefSeq" id="WP_092125521.1">
    <property type="nucleotide sequence ID" value="NZ_FNTH01000001.1"/>
</dbReference>
<evidence type="ECO:0000259" key="5">
    <source>
        <dbReference type="Pfam" id="PF13458"/>
    </source>
</evidence>
<name>A0A1H5JLK9_9BRAD</name>
<dbReference type="OrthoDB" id="9147078at2"/>
<dbReference type="AlphaFoldDB" id="A0A1H5JLK9"/>
<dbReference type="CDD" id="cd06333">
    <property type="entry name" value="PBP1_ABC_RPA1789-like"/>
    <property type="match status" value="1"/>
</dbReference>
<comment type="similarity">
    <text evidence="1">Belongs to the leucine-binding protein family.</text>
</comment>
<dbReference type="InterPro" id="IPR028081">
    <property type="entry name" value="Leu-bd"/>
</dbReference>
<dbReference type="Proteomes" id="UP000198992">
    <property type="component" value="Unassembled WGS sequence"/>
</dbReference>
<feature type="chain" id="PRO_5011468054" evidence="4">
    <location>
        <begin position="24"/>
        <end position="383"/>
    </location>
</feature>
<accession>A0A1H5JLK9</accession>
<dbReference type="InterPro" id="IPR028082">
    <property type="entry name" value="Peripla_BP_I"/>
</dbReference>
<protein>
    <submittedName>
        <fullName evidence="6">Amino acid/amide ABC transporter substrate-binding protein, HAAT family</fullName>
    </submittedName>
</protein>
<reference evidence="6 7" key="1">
    <citation type="submission" date="2016-10" db="EMBL/GenBank/DDBJ databases">
        <authorList>
            <person name="de Groot N.N."/>
        </authorList>
    </citation>
    <scope>NUCLEOTIDE SEQUENCE [LARGE SCALE GENOMIC DNA]</scope>
    <source>
        <strain evidence="6 7">MT12</strain>
    </source>
</reference>
<dbReference type="PANTHER" id="PTHR30483:SF38">
    <property type="entry name" value="BLR7848 PROTEIN"/>
    <property type="match status" value="1"/>
</dbReference>
<sequence length="383" mass="40545">MRQKTLGLLALVAGVFAAPAAQADITIGFVTSLSGNGASIGIPYGRGINAAYEYKKTINGETIRLIQLDDGSDPSAATRNARKLVEEEKVDLLIGTATTPSTIAMAAVASELKVPMISISPIGKLPESPEQWAVAVPQPASLLVKIVADRMKRDGMKNIGYIGFSDAWGDLVYNGAKAAEPVDDIKVQTNERYARTDTSVTAQILKVMAARPDAVLIGGSGTQGALPLITLSERGFKGNTYGTVALVNPDFVTVGGKAAEGIQVSAGPVIVAEQLPDEHFAKKIALDFRAVYQKTHNIPTTDGFSAYSFDAWLIFANAAERALKTAKPGTTEFRTALRDAILSTKELPGVHAVYNFKPGAVTGVDERSLVVVRLTGGVWKYAP</sequence>
<evidence type="ECO:0000256" key="2">
    <source>
        <dbReference type="ARBA" id="ARBA00022729"/>
    </source>
</evidence>
<dbReference type="Gene3D" id="3.40.50.2300">
    <property type="match status" value="2"/>
</dbReference>
<evidence type="ECO:0000256" key="3">
    <source>
        <dbReference type="ARBA" id="ARBA00022970"/>
    </source>
</evidence>
<dbReference type="InterPro" id="IPR051010">
    <property type="entry name" value="BCAA_transport"/>
</dbReference>